<gene>
    <name evidence="2" type="ORF">HQ945_06540</name>
</gene>
<dbReference type="Proteomes" id="UP000550508">
    <property type="component" value="Unassembled WGS sequence"/>
</dbReference>
<keyword evidence="2" id="KW-0808">Transferase</keyword>
<organism evidence="2 3">
    <name type="scientific">Phyllobacterium pellucidum</name>
    <dbReference type="NCBI Taxonomy" id="2740464"/>
    <lineage>
        <taxon>Bacteria</taxon>
        <taxon>Pseudomonadati</taxon>
        <taxon>Pseudomonadota</taxon>
        <taxon>Alphaproteobacteria</taxon>
        <taxon>Hyphomicrobiales</taxon>
        <taxon>Phyllobacteriaceae</taxon>
        <taxon>Phyllobacterium</taxon>
    </lineage>
</organism>
<comment type="caution">
    <text evidence="2">The sequence shown here is derived from an EMBL/GenBank/DDBJ whole genome shotgun (WGS) entry which is preliminary data.</text>
</comment>
<dbReference type="EMBL" id="JABUMX010000001">
    <property type="protein sequence ID" value="NTS30905.1"/>
    <property type="molecule type" value="Genomic_DNA"/>
</dbReference>
<dbReference type="SUPFAM" id="SSF53448">
    <property type="entry name" value="Nucleotide-diphospho-sugar transferases"/>
    <property type="match status" value="1"/>
</dbReference>
<dbReference type="Pfam" id="PF00535">
    <property type="entry name" value="Glycos_transf_2"/>
    <property type="match status" value="1"/>
</dbReference>
<dbReference type="RefSeq" id="WP_027230540.1">
    <property type="nucleotide sequence ID" value="NZ_JABUMX010000001.1"/>
</dbReference>
<dbReference type="InterPro" id="IPR050834">
    <property type="entry name" value="Glycosyltransf_2"/>
</dbReference>
<proteinExistence type="predicted"/>
<dbReference type="CDD" id="cd00761">
    <property type="entry name" value="Glyco_tranf_GTA_type"/>
    <property type="match status" value="1"/>
</dbReference>
<dbReference type="InterPro" id="IPR029044">
    <property type="entry name" value="Nucleotide-diphossugar_trans"/>
</dbReference>
<dbReference type="Gene3D" id="3.90.550.10">
    <property type="entry name" value="Spore Coat Polysaccharide Biosynthesis Protein SpsA, Chain A"/>
    <property type="match status" value="1"/>
</dbReference>
<evidence type="ECO:0000259" key="1">
    <source>
        <dbReference type="Pfam" id="PF00535"/>
    </source>
</evidence>
<name>A0A849VL44_9HYPH</name>
<dbReference type="PANTHER" id="PTHR43685:SF2">
    <property type="entry name" value="GLYCOSYLTRANSFERASE 2-LIKE DOMAIN-CONTAINING PROTEIN"/>
    <property type="match status" value="1"/>
</dbReference>
<accession>A0A849VL44</accession>
<reference evidence="2 3" key="1">
    <citation type="submission" date="2020-05" db="EMBL/GenBank/DDBJ databases">
        <authorList>
            <person name="Kim M.K."/>
        </authorList>
    </citation>
    <scope>NUCLEOTIDE SEQUENCE [LARGE SCALE GENOMIC DNA]</scope>
    <source>
        <strain evidence="2 3">BT25</strain>
    </source>
</reference>
<sequence length="331" mass="36207">MKSVDVVIPNYNYARYLRGCVESALNQNVDAIRVLIIDNASTDGSQQIARDIAAEDPRVELLLREKNMGPHASFNDGIEWAQSDYFLILCSDDLLAPGTLEDAVGCMEANPNVHLTHGATFFQVEGRGSDIAPNIGARAQWTIKDGPTFLKDICRAGLNYVSGPTVVVRTSVQKQVGYYNPELSHTDDMEMWMRFALRGSIASTAAVQAIARVHSNNQSATVGNIRQWSIEFEDAYNAFFNGVGAHLDNSEELLRTARLALSDRAYWSAIALICRGEPGGRQLFARALHLHPAAALLPPVGYLWKRAGAWSLAKASIASLTRRMTGTAIAD</sequence>
<dbReference type="GO" id="GO:0016740">
    <property type="term" value="F:transferase activity"/>
    <property type="evidence" value="ECO:0007669"/>
    <property type="project" value="UniProtKB-KW"/>
</dbReference>
<keyword evidence="3" id="KW-1185">Reference proteome</keyword>
<evidence type="ECO:0000313" key="2">
    <source>
        <dbReference type="EMBL" id="NTS30905.1"/>
    </source>
</evidence>
<dbReference type="PANTHER" id="PTHR43685">
    <property type="entry name" value="GLYCOSYLTRANSFERASE"/>
    <property type="match status" value="1"/>
</dbReference>
<dbReference type="InterPro" id="IPR001173">
    <property type="entry name" value="Glyco_trans_2-like"/>
</dbReference>
<evidence type="ECO:0000313" key="3">
    <source>
        <dbReference type="Proteomes" id="UP000550508"/>
    </source>
</evidence>
<dbReference type="AlphaFoldDB" id="A0A849VL44"/>
<protein>
    <submittedName>
        <fullName evidence="2">Glycosyltransferase family 2 protein</fullName>
    </submittedName>
</protein>
<feature type="domain" description="Glycosyltransferase 2-like" evidence="1">
    <location>
        <begin position="6"/>
        <end position="114"/>
    </location>
</feature>